<evidence type="ECO:0000256" key="1">
    <source>
        <dbReference type="SAM" id="MobiDB-lite"/>
    </source>
</evidence>
<gene>
    <name evidence="2" type="ORF">G6F50_017565</name>
</gene>
<evidence type="ECO:0000313" key="2">
    <source>
        <dbReference type="EMBL" id="KAG1530072.1"/>
    </source>
</evidence>
<name>A0A9P7C009_9FUNG</name>
<feature type="region of interest" description="Disordered" evidence="1">
    <location>
        <begin position="76"/>
        <end position="95"/>
    </location>
</feature>
<sequence length="134" mass="14069">MGVACPSGTDASPAAAMHPALPPAHTWHRCSGMDARPRWKGRRCIPSPIPSRWASPRRAPCVACAGMRPIVLTSPRCSRSRASMPPSSARPSPRSSAACRRATAALIASCVVIRVHWTTPSCAACTCSARSPVA</sequence>
<accession>A0A9P7C009</accession>
<keyword evidence="3" id="KW-1185">Reference proteome</keyword>
<evidence type="ECO:0000313" key="3">
    <source>
        <dbReference type="Proteomes" id="UP000740926"/>
    </source>
</evidence>
<organism evidence="2 3">
    <name type="scientific">Rhizopus delemar</name>
    <dbReference type="NCBI Taxonomy" id="936053"/>
    <lineage>
        <taxon>Eukaryota</taxon>
        <taxon>Fungi</taxon>
        <taxon>Fungi incertae sedis</taxon>
        <taxon>Mucoromycota</taxon>
        <taxon>Mucoromycotina</taxon>
        <taxon>Mucoromycetes</taxon>
        <taxon>Mucorales</taxon>
        <taxon>Mucorineae</taxon>
        <taxon>Rhizopodaceae</taxon>
        <taxon>Rhizopus</taxon>
    </lineage>
</organism>
<dbReference type="EMBL" id="JAANIU010013259">
    <property type="protein sequence ID" value="KAG1530072.1"/>
    <property type="molecule type" value="Genomic_DNA"/>
</dbReference>
<dbReference type="AlphaFoldDB" id="A0A9P7C009"/>
<proteinExistence type="predicted"/>
<reference evidence="2 3" key="1">
    <citation type="journal article" date="2020" name="Microb. Genom.">
        <title>Genetic diversity of clinical and environmental Mucorales isolates obtained from an investigation of mucormycosis cases among solid organ transplant recipients.</title>
        <authorList>
            <person name="Nguyen M.H."/>
            <person name="Kaul D."/>
            <person name="Muto C."/>
            <person name="Cheng S.J."/>
            <person name="Richter R.A."/>
            <person name="Bruno V.M."/>
            <person name="Liu G."/>
            <person name="Beyhan S."/>
            <person name="Sundermann A.J."/>
            <person name="Mounaud S."/>
            <person name="Pasculle A.W."/>
            <person name="Nierman W.C."/>
            <person name="Driscoll E."/>
            <person name="Cumbie R."/>
            <person name="Clancy C.J."/>
            <person name="Dupont C.L."/>
        </authorList>
    </citation>
    <scope>NUCLEOTIDE SEQUENCE [LARGE SCALE GENOMIC DNA]</scope>
    <source>
        <strain evidence="2 3">GL24</strain>
    </source>
</reference>
<comment type="caution">
    <text evidence="2">The sequence shown here is derived from an EMBL/GenBank/DDBJ whole genome shotgun (WGS) entry which is preliminary data.</text>
</comment>
<dbReference type="Proteomes" id="UP000740926">
    <property type="component" value="Unassembled WGS sequence"/>
</dbReference>
<protein>
    <submittedName>
        <fullName evidence="2">Uncharacterized protein</fullName>
    </submittedName>
</protein>